<keyword evidence="3" id="KW-1185">Reference proteome</keyword>
<protein>
    <submittedName>
        <fullName evidence="2">Uncharacterized protein</fullName>
    </submittedName>
</protein>
<reference evidence="3" key="1">
    <citation type="submission" date="2024-04" db="EMBL/GenBank/DDBJ databases">
        <authorList>
            <person name="Shaw F."/>
            <person name="Minotto A."/>
        </authorList>
    </citation>
    <scope>NUCLEOTIDE SEQUENCE [LARGE SCALE GENOMIC DNA]</scope>
</reference>
<proteinExistence type="predicted"/>
<evidence type="ECO:0000313" key="2">
    <source>
        <dbReference type="EMBL" id="CAL1713953.1"/>
    </source>
</evidence>
<accession>A0ABP1E408</accession>
<name>A0ABP1E408_9APHY</name>
<feature type="region of interest" description="Disordered" evidence="1">
    <location>
        <begin position="322"/>
        <end position="353"/>
    </location>
</feature>
<dbReference type="Proteomes" id="UP001497453">
    <property type="component" value="Chromosome 8"/>
</dbReference>
<sequence length="522" mass="58556">MGLASDIYAEELWGLGHGHPLWQPNSVRTGVRIGDVGYFMTGGFYRIFNPTVATDDKINRRGAPDNLPSLYLKSQEDSYDADYFRPGLHNGSGIKLKPRIDEDESEPIELQISSKRSQSAFFIAKGTVVRRHTTNELDFKNCLFENHKDWLEYSRGQRRLILDDDELLLVRGWVKTEAWTVGVHLRRQLAGREIDPLGDDGEPINIALKILPAPSSYVVQYRSGPPEMLWGRFDEERACLARLLDPAQQSASSSRNHQDGPVQELVYQAAVSNDPSDSQVEVVGADTSNFSTREPRRDCLFLSYYKMKPRMLIIPKRVVAEGEPQDPRGNTDNDASGSGLSTQSSQPRRRSSAATFRPLDDLLTYILENSDADYAIASDADVYRLVSGHAWPEDFPSFYKNLAPRLYVDDRKLGTLWIPEYLPETLSHDENMDNGTVSQSSVSGNLLLSSRNDLSRNFDSPLPTVDQHAPLWTPSLSGQTASPASVLSSIDIWSPDKSHVIKIPPSIYVFRFSLLYNRSCIG</sequence>
<organism evidence="2 3">
    <name type="scientific">Somion occarium</name>
    <dbReference type="NCBI Taxonomy" id="3059160"/>
    <lineage>
        <taxon>Eukaryota</taxon>
        <taxon>Fungi</taxon>
        <taxon>Dikarya</taxon>
        <taxon>Basidiomycota</taxon>
        <taxon>Agaricomycotina</taxon>
        <taxon>Agaricomycetes</taxon>
        <taxon>Polyporales</taxon>
        <taxon>Cerrenaceae</taxon>
        <taxon>Somion</taxon>
    </lineage>
</organism>
<gene>
    <name evidence="2" type="ORF">GFSPODELE1_LOCUS9565</name>
</gene>
<evidence type="ECO:0000313" key="3">
    <source>
        <dbReference type="Proteomes" id="UP001497453"/>
    </source>
</evidence>
<evidence type="ECO:0000256" key="1">
    <source>
        <dbReference type="SAM" id="MobiDB-lite"/>
    </source>
</evidence>
<dbReference type="EMBL" id="OZ037951">
    <property type="protein sequence ID" value="CAL1713953.1"/>
    <property type="molecule type" value="Genomic_DNA"/>
</dbReference>